<proteinExistence type="predicted"/>
<dbReference type="InterPro" id="IPR004721">
    <property type="entry name" value="DHOdimr"/>
</dbReference>
<evidence type="ECO:0000313" key="5">
    <source>
        <dbReference type="EMBL" id="KAH7533991.1"/>
    </source>
</evidence>
<gene>
    <name evidence="5" type="ORF">FEM48_Zijuj04G0190400</name>
</gene>
<dbReference type="PROSITE" id="PS00482">
    <property type="entry name" value="DIHYDROOROTASE_1"/>
    <property type="match status" value="1"/>
</dbReference>
<dbReference type="InterPro" id="IPR002195">
    <property type="entry name" value="Dihydroorotase_CS"/>
</dbReference>
<evidence type="ECO:0000256" key="1">
    <source>
        <dbReference type="ARBA" id="ARBA00022723"/>
    </source>
</evidence>
<evidence type="ECO:0000313" key="6">
    <source>
        <dbReference type="Proteomes" id="UP000813462"/>
    </source>
</evidence>
<evidence type="ECO:0000256" key="3">
    <source>
        <dbReference type="ARBA" id="ARBA00022833"/>
    </source>
</evidence>
<dbReference type="InterPro" id="IPR032466">
    <property type="entry name" value="Metal_Hydrolase"/>
</dbReference>
<dbReference type="GO" id="GO:0006221">
    <property type="term" value="P:pyrimidine nucleotide biosynthetic process"/>
    <property type="evidence" value="ECO:0007669"/>
    <property type="project" value="UniProtKB-KW"/>
</dbReference>
<organism evidence="5 6">
    <name type="scientific">Ziziphus jujuba var. spinosa</name>
    <dbReference type="NCBI Taxonomy" id="714518"/>
    <lineage>
        <taxon>Eukaryota</taxon>
        <taxon>Viridiplantae</taxon>
        <taxon>Streptophyta</taxon>
        <taxon>Embryophyta</taxon>
        <taxon>Tracheophyta</taxon>
        <taxon>Spermatophyta</taxon>
        <taxon>Magnoliopsida</taxon>
        <taxon>eudicotyledons</taxon>
        <taxon>Gunneridae</taxon>
        <taxon>Pentapetalae</taxon>
        <taxon>rosids</taxon>
        <taxon>fabids</taxon>
        <taxon>Rosales</taxon>
        <taxon>Rhamnaceae</taxon>
        <taxon>Paliureae</taxon>
        <taxon>Ziziphus</taxon>
    </lineage>
</organism>
<keyword evidence="2" id="KW-0378">Hydrolase</keyword>
<dbReference type="AlphaFoldDB" id="A0A978VLM2"/>
<accession>A0A978VLM2</accession>
<evidence type="ECO:0008006" key="7">
    <source>
        <dbReference type="Google" id="ProtNLM"/>
    </source>
</evidence>
<dbReference type="GO" id="GO:0006207">
    <property type="term" value="P:'de novo' pyrimidine nucleobase biosynthetic process"/>
    <property type="evidence" value="ECO:0007669"/>
    <property type="project" value="TreeGrafter"/>
</dbReference>
<comment type="caution">
    <text evidence="5">The sequence shown here is derived from an EMBL/GenBank/DDBJ whole genome shotgun (WGS) entry which is preliminary data.</text>
</comment>
<evidence type="ECO:0000256" key="4">
    <source>
        <dbReference type="ARBA" id="ARBA00022975"/>
    </source>
</evidence>
<dbReference type="Gene3D" id="3.20.20.140">
    <property type="entry name" value="Metal-dependent hydrolases"/>
    <property type="match status" value="2"/>
</dbReference>
<keyword evidence="1" id="KW-0479">Metal-binding</keyword>
<keyword evidence="4" id="KW-0665">Pyrimidine biosynthesis</keyword>
<evidence type="ECO:0000256" key="2">
    <source>
        <dbReference type="ARBA" id="ARBA00022801"/>
    </source>
</evidence>
<dbReference type="PANTHER" id="PTHR43137">
    <property type="entry name" value="DIHYDROOROTASE"/>
    <property type="match status" value="1"/>
</dbReference>
<name>A0A978VLM2_ZIZJJ</name>
<dbReference type="SUPFAM" id="SSF51556">
    <property type="entry name" value="Metallo-dependent hydrolases"/>
    <property type="match status" value="2"/>
</dbReference>
<keyword evidence="3" id="KW-0862">Zinc</keyword>
<dbReference type="EMBL" id="JAEACU010000004">
    <property type="protein sequence ID" value="KAH7533991.1"/>
    <property type="molecule type" value="Genomic_DNA"/>
</dbReference>
<dbReference type="GO" id="GO:0046872">
    <property type="term" value="F:metal ion binding"/>
    <property type="evidence" value="ECO:0007669"/>
    <property type="project" value="UniProtKB-KW"/>
</dbReference>
<sequence length="259" mass="28711">MVINAIYKAVPALMLATITRAIKGIAATTVVAGKKAVKRYVYMTIANLLISSLDIHSSFLLWPKPKQLRYKGTKMELTITQPNDWHIHLRDGDLLEAVVPHIASYFGRGIVMPNLKPPITTTAATVVYRESILKALPSGSDFTPLMTLYLTYTTTPNEIKLARKSGVVFAMKLYLVGIFNAPVALSLYAKGFDEAGVLDKIKAFTSFNGLDFYGLPRNTSKIKLKMTPWKVLETFFYSFGDIVPMFAEKHSSSNLPPAD</sequence>
<reference evidence="5" key="1">
    <citation type="journal article" date="2021" name="Front. Plant Sci.">
        <title>Chromosome-Scale Genome Assembly for Chinese Sour Jujube and Insights Into Its Genome Evolution and Domestication Signature.</title>
        <authorList>
            <person name="Shen L.-Y."/>
            <person name="Luo H."/>
            <person name="Wang X.-L."/>
            <person name="Wang X.-M."/>
            <person name="Qiu X.-J."/>
            <person name="Liu H."/>
            <person name="Zhou S.-S."/>
            <person name="Jia K.-H."/>
            <person name="Nie S."/>
            <person name="Bao Y.-T."/>
            <person name="Zhang R.-G."/>
            <person name="Yun Q.-Z."/>
            <person name="Chai Y.-H."/>
            <person name="Lu J.-Y."/>
            <person name="Li Y."/>
            <person name="Zhao S.-W."/>
            <person name="Mao J.-F."/>
            <person name="Jia S.-G."/>
            <person name="Mao Y.-M."/>
        </authorList>
    </citation>
    <scope>NUCLEOTIDE SEQUENCE</scope>
    <source>
        <strain evidence="5">AT0</strain>
        <tissue evidence="5">Leaf</tissue>
    </source>
</reference>
<protein>
    <recommendedName>
        <fullName evidence="7">Dihydroorotase</fullName>
    </recommendedName>
</protein>
<dbReference type="PANTHER" id="PTHR43137:SF1">
    <property type="entry name" value="DIHYDROOROTASE"/>
    <property type="match status" value="1"/>
</dbReference>
<dbReference type="GO" id="GO:0004151">
    <property type="term" value="F:dihydroorotase activity"/>
    <property type="evidence" value="ECO:0007669"/>
    <property type="project" value="InterPro"/>
</dbReference>
<dbReference type="Proteomes" id="UP000813462">
    <property type="component" value="Unassembled WGS sequence"/>
</dbReference>
<dbReference type="GO" id="GO:0009507">
    <property type="term" value="C:chloroplast"/>
    <property type="evidence" value="ECO:0007669"/>
    <property type="project" value="TreeGrafter"/>
</dbReference>